<dbReference type="SMART" id="SM00829">
    <property type="entry name" value="PKS_ER"/>
    <property type="match status" value="1"/>
</dbReference>
<dbReference type="HOGENOM" id="CLU_026673_3_3_1"/>
<organism evidence="2 3">
    <name type="scientific">Coniosporium apollinis (strain CBS 100218)</name>
    <name type="common">Rock-inhabiting black yeast</name>
    <dbReference type="NCBI Taxonomy" id="1168221"/>
    <lineage>
        <taxon>Eukaryota</taxon>
        <taxon>Fungi</taxon>
        <taxon>Dikarya</taxon>
        <taxon>Ascomycota</taxon>
        <taxon>Pezizomycotina</taxon>
        <taxon>Dothideomycetes</taxon>
        <taxon>Dothideomycetes incertae sedis</taxon>
        <taxon>Coniosporium</taxon>
    </lineage>
</organism>
<evidence type="ECO:0000313" key="3">
    <source>
        <dbReference type="Proteomes" id="UP000016924"/>
    </source>
</evidence>
<dbReference type="InterPro" id="IPR036291">
    <property type="entry name" value="NAD(P)-bd_dom_sf"/>
</dbReference>
<keyword evidence="3" id="KW-1185">Reference proteome</keyword>
<sequence>MRSLAIQRYCTPVDYDVLNVPQPQIEAPDDILIKVYAASINPVDVKVASGVAKMVQPETFPYKIGYDLSGIVVSVGPDASSRFKPGDEVYARVPERCRGTISDFALSTASATALKPKLLSHTHAGSLPLVSLTALQALDAADAELEGGLKGKTVFIPDGLSGVGTVAIQLAKNVFGASKVITTLSPSKIAKVDEILGKGIVDQVIDYTKQEPAQTLPKGSVDSMFDTMGGAMGCLRAMKEGGVIVTVAALPFGPDMERVMSNAPVVARWALNAIGFAAQYRASRYKVKYSYLFTHERGSDLKRLGNWLDQGKVVPVVCRVSSLTDLQGVRDGCQEVLAAKGGIGKFVIEIQ</sequence>
<dbReference type="Pfam" id="PF13602">
    <property type="entry name" value="ADH_zinc_N_2"/>
    <property type="match status" value="1"/>
</dbReference>
<dbReference type="PANTHER" id="PTHR11695:SF294">
    <property type="entry name" value="RETICULON-4-INTERACTING PROTEIN 1, MITOCHONDRIAL"/>
    <property type="match status" value="1"/>
</dbReference>
<name>R7YVL3_CONA1</name>
<feature type="domain" description="Enoyl reductase (ER)" evidence="1">
    <location>
        <begin position="16"/>
        <end position="348"/>
    </location>
</feature>
<evidence type="ECO:0000313" key="2">
    <source>
        <dbReference type="EMBL" id="EON65854.1"/>
    </source>
</evidence>
<dbReference type="GeneID" id="19902407"/>
<dbReference type="STRING" id="1168221.R7YVL3"/>
<dbReference type="Gene3D" id="3.40.50.720">
    <property type="entry name" value="NAD(P)-binding Rossmann-like Domain"/>
    <property type="match status" value="1"/>
</dbReference>
<protein>
    <recommendedName>
        <fullName evidence="1">Enoyl reductase (ER) domain-containing protein</fullName>
    </recommendedName>
</protein>
<dbReference type="InterPro" id="IPR050700">
    <property type="entry name" value="YIM1/Zinc_Alcohol_DH_Fams"/>
</dbReference>
<evidence type="ECO:0000259" key="1">
    <source>
        <dbReference type="SMART" id="SM00829"/>
    </source>
</evidence>
<dbReference type="AlphaFoldDB" id="R7YVL3"/>
<dbReference type="SUPFAM" id="SSF51735">
    <property type="entry name" value="NAD(P)-binding Rossmann-fold domains"/>
    <property type="match status" value="1"/>
</dbReference>
<dbReference type="eggNOG" id="KOG1198">
    <property type="taxonomic scope" value="Eukaryota"/>
</dbReference>
<dbReference type="OrthoDB" id="3509362at2759"/>
<dbReference type="InterPro" id="IPR011032">
    <property type="entry name" value="GroES-like_sf"/>
</dbReference>
<dbReference type="OMA" id="THERGSD"/>
<dbReference type="PANTHER" id="PTHR11695">
    <property type="entry name" value="ALCOHOL DEHYDROGENASE RELATED"/>
    <property type="match status" value="1"/>
</dbReference>
<dbReference type="InterPro" id="IPR020843">
    <property type="entry name" value="ER"/>
</dbReference>
<dbReference type="InterPro" id="IPR013154">
    <property type="entry name" value="ADH-like_N"/>
</dbReference>
<dbReference type="SUPFAM" id="SSF50129">
    <property type="entry name" value="GroES-like"/>
    <property type="match status" value="1"/>
</dbReference>
<dbReference type="Pfam" id="PF08240">
    <property type="entry name" value="ADH_N"/>
    <property type="match status" value="1"/>
</dbReference>
<dbReference type="Proteomes" id="UP000016924">
    <property type="component" value="Unassembled WGS sequence"/>
</dbReference>
<gene>
    <name evidence="2" type="ORF">W97_05096</name>
</gene>
<dbReference type="CDD" id="cd05289">
    <property type="entry name" value="MDR_like_2"/>
    <property type="match status" value="1"/>
</dbReference>
<reference evidence="3" key="1">
    <citation type="submission" date="2012-06" db="EMBL/GenBank/DDBJ databases">
        <title>The genome sequence of Coniosporium apollinis CBS 100218.</title>
        <authorList>
            <consortium name="The Broad Institute Genome Sequencing Platform"/>
            <person name="Cuomo C."/>
            <person name="Gorbushina A."/>
            <person name="Noack S."/>
            <person name="Walker B."/>
            <person name="Young S.K."/>
            <person name="Zeng Q."/>
            <person name="Gargeya S."/>
            <person name="Fitzgerald M."/>
            <person name="Haas B."/>
            <person name="Abouelleil A."/>
            <person name="Alvarado L."/>
            <person name="Arachchi H.M."/>
            <person name="Berlin A.M."/>
            <person name="Chapman S.B."/>
            <person name="Goldberg J."/>
            <person name="Griggs A."/>
            <person name="Gujja S."/>
            <person name="Hansen M."/>
            <person name="Howarth C."/>
            <person name="Imamovic A."/>
            <person name="Larimer J."/>
            <person name="McCowan C."/>
            <person name="Montmayeur A."/>
            <person name="Murphy C."/>
            <person name="Neiman D."/>
            <person name="Pearson M."/>
            <person name="Priest M."/>
            <person name="Roberts A."/>
            <person name="Saif S."/>
            <person name="Shea T."/>
            <person name="Sisk P."/>
            <person name="Sykes S."/>
            <person name="Wortman J."/>
            <person name="Nusbaum C."/>
            <person name="Birren B."/>
        </authorList>
    </citation>
    <scope>NUCLEOTIDE SEQUENCE [LARGE SCALE GENOMIC DNA]</scope>
    <source>
        <strain evidence="3">CBS 100218</strain>
    </source>
</reference>
<dbReference type="GO" id="GO:0016491">
    <property type="term" value="F:oxidoreductase activity"/>
    <property type="evidence" value="ECO:0007669"/>
    <property type="project" value="InterPro"/>
</dbReference>
<dbReference type="EMBL" id="JH767576">
    <property type="protein sequence ID" value="EON65854.1"/>
    <property type="molecule type" value="Genomic_DNA"/>
</dbReference>
<accession>R7YVL3</accession>
<proteinExistence type="predicted"/>
<dbReference type="Gene3D" id="3.90.180.10">
    <property type="entry name" value="Medium-chain alcohol dehydrogenases, catalytic domain"/>
    <property type="match status" value="1"/>
</dbReference>
<dbReference type="RefSeq" id="XP_007781171.1">
    <property type="nucleotide sequence ID" value="XM_007782981.1"/>
</dbReference>